<dbReference type="EMBL" id="JBHLXJ010000018">
    <property type="protein sequence ID" value="MFC0351409.1"/>
    <property type="molecule type" value="Genomic_DNA"/>
</dbReference>
<gene>
    <name evidence="3" type="ORF">ACFFJH_16435</name>
</gene>
<accession>A0ABV6IHU4</accession>
<organism evidence="3 4">
    <name type="scientific">Undibacterium danionis</name>
    <dbReference type="NCBI Taxonomy" id="1812100"/>
    <lineage>
        <taxon>Bacteria</taxon>
        <taxon>Pseudomonadati</taxon>
        <taxon>Pseudomonadota</taxon>
        <taxon>Betaproteobacteria</taxon>
        <taxon>Burkholderiales</taxon>
        <taxon>Oxalobacteraceae</taxon>
        <taxon>Undibacterium</taxon>
    </lineage>
</organism>
<feature type="coiled-coil region" evidence="1">
    <location>
        <begin position="124"/>
        <end position="182"/>
    </location>
</feature>
<dbReference type="Gene3D" id="2.40.30.170">
    <property type="match status" value="1"/>
</dbReference>
<reference evidence="3 4" key="1">
    <citation type="submission" date="2024-09" db="EMBL/GenBank/DDBJ databases">
        <authorList>
            <person name="Sun Q."/>
            <person name="Mori K."/>
        </authorList>
    </citation>
    <scope>NUCLEOTIDE SEQUENCE [LARGE SCALE GENOMIC DNA]</scope>
    <source>
        <strain evidence="3 4">CCM 8677</strain>
    </source>
</reference>
<dbReference type="SUPFAM" id="SSF111369">
    <property type="entry name" value="HlyD-like secretion proteins"/>
    <property type="match status" value="1"/>
</dbReference>
<evidence type="ECO:0000313" key="4">
    <source>
        <dbReference type="Proteomes" id="UP001589844"/>
    </source>
</evidence>
<evidence type="ECO:0000259" key="2">
    <source>
        <dbReference type="Pfam" id="PF25876"/>
    </source>
</evidence>
<dbReference type="PANTHER" id="PTHR30438">
    <property type="entry name" value="36 KDA ANTIGEN-RELATED"/>
    <property type="match status" value="1"/>
</dbReference>
<proteinExistence type="predicted"/>
<dbReference type="Gene3D" id="1.10.287.470">
    <property type="entry name" value="Helix hairpin bin"/>
    <property type="match status" value="2"/>
</dbReference>
<protein>
    <submittedName>
        <fullName evidence="3">HlyD family secretion protein</fullName>
    </submittedName>
</protein>
<comment type="caution">
    <text evidence="3">The sequence shown here is derived from an EMBL/GenBank/DDBJ whole genome shotgun (WGS) entry which is preliminary data.</text>
</comment>
<dbReference type="Gene3D" id="2.40.50.100">
    <property type="match status" value="1"/>
</dbReference>
<evidence type="ECO:0000256" key="1">
    <source>
        <dbReference type="SAM" id="Coils"/>
    </source>
</evidence>
<dbReference type="InterPro" id="IPR058624">
    <property type="entry name" value="MdtA-like_HH"/>
</dbReference>
<sequence length="359" mass="38623">MMLMSNLNTPLVTPTVAPPVGILQRIGFITLMTVTSLSFTACQPTPPQTWSGYVEGEYLYLSSPLGGRIEQLNVAAGQQDAANTLLFQLDKEPEEASREEIAAKLKIAQAQADNTEKGRRQDELAVIQAQLANATAQATLAQNELQRQQQLLTQGFISKAKLDDALTNVKLTQARVKELNAAVAVAQLPSRIDERKAALANANAAQQALRQANWRSAQKSQNAPVAGQIAEVFFRAGEVVAAGQPILSLLPPSNVKLRFFVPEGDIATLKTGQALQIVCDQCGTGIKATITRISTQAEYTPPVIYSNSQRAKLVFMVEAKPDPSSANLHPGQPIDVLRIQPVQAAQAVQPVQASTEKKS</sequence>
<name>A0ABV6IHU4_9BURK</name>
<evidence type="ECO:0000313" key="3">
    <source>
        <dbReference type="EMBL" id="MFC0351409.1"/>
    </source>
</evidence>
<dbReference type="Proteomes" id="UP001589844">
    <property type="component" value="Unassembled WGS sequence"/>
</dbReference>
<dbReference type="Pfam" id="PF25876">
    <property type="entry name" value="HH_MFP_RND"/>
    <property type="match status" value="1"/>
</dbReference>
<keyword evidence="4" id="KW-1185">Reference proteome</keyword>
<dbReference type="PANTHER" id="PTHR30438:SF2">
    <property type="entry name" value="MEMBRANE PROTEIN"/>
    <property type="match status" value="1"/>
</dbReference>
<dbReference type="RefSeq" id="WP_390214028.1">
    <property type="nucleotide sequence ID" value="NZ_JBHLXJ010000018.1"/>
</dbReference>
<feature type="domain" description="Multidrug resistance protein MdtA-like alpha-helical hairpin" evidence="2">
    <location>
        <begin position="124"/>
        <end position="188"/>
    </location>
</feature>
<keyword evidence="1" id="KW-0175">Coiled coil</keyword>